<proteinExistence type="predicted"/>
<gene>
    <name evidence="1" type="ORF">GM668_26540</name>
</gene>
<organism evidence="1 2">
    <name type="scientific">Pseudoduganella ginsengisoli</name>
    <dbReference type="NCBI Taxonomy" id="1462440"/>
    <lineage>
        <taxon>Bacteria</taxon>
        <taxon>Pseudomonadati</taxon>
        <taxon>Pseudomonadota</taxon>
        <taxon>Betaproteobacteria</taxon>
        <taxon>Burkholderiales</taxon>
        <taxon>Oxalobacteraceae</taxon>
        <taxon>Telluria group</taxon>
        <taxon>Pseudoduganella</taxon>
    </lineage>
</organism>
<accession>A0A6L6Q8T2</accession>
<reference evidence="1 2" key="1">
    <citation type="submission" date="2019-11" db="EMBL/GenBank/DDBJ databases">
        <title>Type strains purchased from KCTC, JCM and DSMZ.</title>
        <authorList>
            <person name="Lu H."/>
        </authorList>
    </citation>
    <scope>NUCLEOTIDE SEQUENCE [LARGE SCALE GENOMIC DNA]</scope>
    <source>
        <strain evidence="1 2">KCTC 42409</strain>
    </source>
</reference>
<dbReference type="OrthoDB" id="9152892at2"/>
<evidence type="ECO:0000313" key="2">
    <source>
        <dbReference type="Proteomes" id="UP000484015"/>
    </source>
</evidence>
<sequence length="302" mass="32145">MKKPLIPDEELNAFVDGELPSSQRDDVAAWLEQDPSAAATARAYGAQELGLKQLFGAVAHEAVPERLLAAARAPADPQAAPLSPAAQAMQAVAALPSARTEQAYGPLPRWSLYRMAAGVLLAVCGGAAGWVAHSHWQAQTGVQLAAQGNGREAAAMPTFARQAAVAHAVYSPDVRRPVEITAEQEEQLVTWLSKRLKASVRPPKLGALGYDLIGGRLLPGASGPVAQFMYNDATGRRITLYVSADNKDNKDTAFRFAQEGDVSVFYWIDGRFGYALSANIGKAELARLATAVYGQLEHKAAD</sequence>
<dbReference type="RefSeq" id="WP_155441985.1">
    <property type="nucleotide sequence ID" value="NZ_WNLA01000027.1"/>
</dbReference>
<evidence type="ECO:0000313" key="1">
    <source>
        <dbReference type="EMBL" id="MTW05641.1"/>
    </source>
</evidence>
<dbReference type="Proteomes" id="UP000484015">
    <property type="component" value="Unassembled WGS sequence"/>
</dbReference>
<keyword evidence="2" id="KW-1185">Reference proteome</keyword>
<name>A0A6L6Q8T2_9BURK</name>
<protein>
    <submittedName>
        <fullName evidence="1">Anti-sigma factor</fullName>
    </submittedName>
</protein>
<dbReference type="AlphaFoldDB" id="A0A6L6Q8T2"/>
<comment type="caution">
    <text evidence="1">The sequence shown here is derived from an EMBL/GenBank/DDBJ whole genome shotgun (WGS) entry which is preliminary data.</text>
</comment>
<dbReference type="EMBL" id="WNLA01000027">
    <property type="protein sequence ID" value="MTW05641.1"/>
    <property type="molecule type" value="Genomic_DNA"/>
</dbReference>